<dbReference type="Proteomes" id="UP000648239">
    <property type="component" value="Unassembled WGS sequence"/>
</dbReference>
<evidence type="ECO:0000256" key="1">
    <source>
        <dbReference type="SAM" id="SignalP"/>
    </source>
</evidence>
<protein>
    <submittedName>
        <fullName evidence="2">Uncharacterized protein</fullName>
    </submittedName>
</protein>
<evidence type="ECO:0000313" key="2">
    <source>
        <dbReference type="EMBL" id="MBD3867165.1"/>
    </source>
</evidence>
<comment type="caution">
    <text evidence="2">The sequence shown here is derived from an EMBL/GenBank/DDBJ whole genome shotgun (WGS) entry which is preliminary data.</text>
</comment>
<accession>A0A8J6XXT0</accession>
<reference evidence="2 3" key="1">
    <citation type="submission" date="2020-08" db="EMBL/GenBank/DDBJ databases">
        <title>Acidobacteriota in marine sediments use diverse sulfur dissimilation pathways.</title>
        <authorList>
            <person name="Wasmund K."/>
        </authorList>
    </citation>
    <scope>NUCLEOTIDE SEQUENCE [LARGE SCALE GENOMIC DNA]</scope>
    <source>
        <strain evidence="2">MAG AM4</strain>
    </source>
</reference>
<feature type="chain" id="PRO_5035195228" evidence="1">
    <location>
        <begin position="22"/>
        <end position="183"/>
    </location>
</feature>
<name>A0A8J6XXT0_9BACT</name>
<proteinExistence type="predicted"/>
<dbReference type="AlphaFoldDB" id="A0A8J6XXT0"/>
<gene>
    <name evidence="2" type="ORF">IFK94_03485</name>
</gene>
<keyword evidence="1" id="KW-0732">Signal</keyword>
<organism evidence="2 3">
    <name type="scientific">Candidatus Polarisedimenticola svalbardensis</name>
    <dbReference type="NCBI Taxonomy" id="2886004"/>
    <lineage>
        <taxon>Bacteria</taxon>
        <taxon>Pseudomonadati</taxon>
        <taxon>Acidobacteriota</taxon>
        <taxon>Candidatus Polarisedimenticolia</taxon>
        <taxon>Candidatus Polarisedimenticolales</taxon>
        <taxon>Candidatus Polarisedimenticolaceae</taxon>
        <taxon>Candidatus Polarisedimenticola</taxon>
    </lineage>
</organism>
<feature type="signal peptide" evidence="1">
    <location>
        <begin position="1"/>
        <end position="21"/>
    </location>
</feature>
<evidence type="ECO:0000313" key="3">
    <source>
        <dbReference type="Proteomes" id="UP000648239"/>
    </source>
</evidence>
<sequence>MKTKTILLFLVAALLITPALAGDGMVTVTIDRGAVSGLVRAGLPRVNQITLPALGEIRLMLIPPDEVSFEGGAIVARIGYYLAPSGLEGALITKYAPVANKDGSISLRAKSVVPEGKYAVPVDLAGFLPEVRLPEQFRWIAGDISTQAVDMTAGLNAIEVQPEKLVIRLDLTSQTFKKAASNP</sequence>
<dbReference type="EMBL" id="JACXWD010000007">
    <property type="protein sequence ID" value="MBD3867165.1"/>
    <property type="molecule type" value="Genomic_DNA"/>
</dbReference>